<feature type="non-terminal residue" evidence="2">
    <location>
        <position position="1"/>
    </location>
</feature>
<gene>
    <name evidence="2" type="ORF">UJA718_LOCUS47921</name>
</gene>
<evidence type="ECO:0000313" key="2">
    <source>
        <dbReference type="EMBL" id="CAF4954575.1"/>
    </source>
</evidence>
<dbReference type="Proteomes" id="UP000663873">
    <property type="component" value="Unassembled WGS sequence"/>
</dbReference>
<evidence type="ECO:0000313" key="3">
    <source>
        <dbReference type="Proteomes" id="UP000663873"/>
    </source>
</evidence>
<evidence type="ECO:0000256" key="1">
    <source>
        <dbReference type="SAM" id="MobiDB-lite"/>
    </source>
</evidence>
<reference evidence="2" key="1">
    <citation type="submission" date="2021-02" db="EMBL/GenBank/DDBJ databases">
        <authorList>
            <person name="Nowell W R."/>
        </authorList>
    </citation>
    <scope>NUCLEOTIDE SEQUENCE</scope>
</reference>
<name>A0A821Y7Q5_9BILA</name>
<protein>
    <submittedName>
        <fullName evidence="2">Uncharacterized protein</fullName>
    </submittedName>
</protein>
<dbReference type="EMBL" id="CAJOBP010093347">
    <property type="protein sequence ID" value="CAF4954575.1"/>
    <property type="molecule type" value="Genomic_DNA"/>
</dbReference>
<dbReference type="AlphaFoldDB" id="A0A821Y7Q5"/>
<organism evidence="2 3">
    <name type="scientific">Rotaria socialis</name>
    <dbReference type="NCBI Taxonomy" id="392032"/>
    <lineage>
        <taxon>Eukaryota</taxon>
        <taxon>Metazoa</taxon>
        <taxon>Spiralia</taxon>
        <taxon>Gnathifera</taxon>
        <taxon>Rotifera</taxon>
        <taxon>Eurotatoria</taxon>
        <taxon>Bdelloidea</taxon>
        <taxon>Philodinida</taxon>
        <taxon>Philodinidae</taxon>
        <taxon>Rotaria</taxon>
    </lineage>
</organism>
<feature type="non-terminal residue" evidence="2">
    <location>
        <position position="54"/>
    </location>
</feature>
<feature type="region of interest" description="Disordered" evidence="1">
    <location>
        <begin position="1"/>
        <end position="54"/>
    </location>
</feature>
<sequence>TSNGEINGMQANTLSCSSSDRSIDNDDSNTMETDSIEAQVPSVPMQDDSSNTCA</sequence>
<proteinExistence type="predicted"/>
<comment type="caution">
    <text evidence="2">The sequence shown here is derived from an EMBL/GenBank/DDBJ whole genome shotgun (WGS) entry which is preliminary data.</text>
</comment>
<keyword evidence="3" id="KW-1185">Reference proteome</keyword>
<accession>A0A821Y7Q5</accession>
<feature type="compositionally biased region" description="Polar residues" evidence="1">
    <location>
        <begin position="1"/>
        <end position="14"/>
    </location>
</feature>